<dbReference type="Pfam" id="PF13086">
    <property type="entry name" value="AAA_11"/>
    <property type="match status" value="1"/>
</dbReference>
<dbReference type="InterPro" id="IPR000719">
    <property type="entry name" value="Prot_kinase_dom"/>
</dbReference>
<dbReference type="HOGENOM" id="CLU_004074_0_0_6"/>
<dbReference type="EMBL" id="CP001600">
    <property type="protein sequence ID" value="ACR67609.1"/>
    <property type="molecule type" value="Genomic_DNA"/>
</dbReference>
<organism evidence="3 4">
    <name type="scientific">Edwardsiella ictaluri (strain 93-146)</name>
    <dbReference type="NCBI Taxonomy" id="634503"/>
    <lineage>
        <taxon>Bacteria</taxon>
        <taxon>Pseudomonadati</taxon>
        <taxon>Pseudomonadota</taxon>
        <taxon>Gammaproteobacteria</taxon>
        <taxon>Enterobacterales</taxon>
        <taxon>Hafniaceae</taxon>
        <taxon>Edwardsiella</taxon>
    </lineage>
</organism>
<dbReference type="Pfam" id="PF08378">
    <property type="entry name" value="NERD"/>
    <property type="match status" value="1"/>
</dbReference>
<evidence type="ECO:0000259" key="1">
    <source>
        <dbReference type="PROSITE" id="PS50011"/>
    </source>
</evidence>
<dbReference type="PROSITE" id="PS50965">
    <property type="entry name" value="NERD"/>
    <property type="match status" value="1"/>
</dbReference>
<dbReference type="InterPro" id="IPR027417">
    <property type="entry name" value="P-loop_NTPase"/>
</dbReference>
<dbReference type="Gene3D" id="3.40.50.300">
    <property type="entry name" value="P-loop containing nucleotide triphosphate hydrolases"/>
    <property type="match status" value="2"/>
</dbReference>
<dbReference type="Pfam" id="PF06293">
    <property type="entry name" value="Kdo"/>
    <property type="match status" value="1"/>
</dbReference>
<accession>C5BDJ3</accession>
<dbReference type="PATRIC" id="fig|634503.3.peg.331"/>
<dbReference type="Proteomes" id="UP000001485">
    <property type="component" value="Chromosome"/>
</dbReference>
<dbReference type="InterPro" id="IPR011009">
    <property type="entry name" value="Kinase-like_dom_sf"/>
</dbReference>
<dbReference type="OrthoDB" id="9757917at2"/>
<dbReference type="SUPFAM" id="SSF52540">
    <property type="entry name" value="P-loop containing nucleoside triphosphate hydrolases"/>
    <property type="match status" value="1"/>
</dbReference>
<dbReference type="InterPro" id="IPR011528">
    <property type="entry name" value="NERD"/>
</dbReference>
<dbReference type="GO" id="GO:0005524">
    <property type="term" value="F:ATP binding"/>
    <property type="evidence" value="ECO:0007669"/>
    <property type="project" value="InterPro"/>
</dbReference>
<dbReference type="Gene3D" id="1.10.510.10">
    <property type="entry name" value="Transferase(Phosphotransferase) domain 1"/>
    <property type="match status" value="2"/>
</dbReference>
<evidence type="ECO:0000259" key="2">
    <source>
        <dbReference type="PROSITE" id="PS50965"/>
    </source>
</evidence>
<dbReference type="InterPro" id="IPR045055">
    <property type="entry name" value="DNA2/NAM7-like"/>
</dbReference>
<dbReference type="PROSITE" id="PS00108">
    <property type="entry name" value="PROTEIN_KINASE_ST"/>
    <property type="match status" value="1"/>
</dbReference>
<proteinExistence type="predicted"/>
<protein>
    <submittedName>
        <fullName evidence="3">Nuclease-related domain protein</fullName>
    </submittedName>
</protein>
<name>C5BDJ3_EDWI9</name>
<feature type="domain" description="NERD" evidence="2">
    <location>
        <begin position="10"/>
        <end position="126"/>
    </location>
</feature>
<dbReference type="SUPFAM" id="SSF56112">
    <property type="entry name" value="Protein kinase-like (PK-like)"/>
    <property type="match status" value="2"/>
</dbReference>
<dbReference type="RefSeq" id="WP_015869815.1">
    <property type="nucleotide sequence ID" value="NC_012779.2"/>
</dbReference>
<dbReference type="InterPro" id="IPR041677">
    <property type="entry name" value="DNA2/NAM7_AAA_11"/>
</dbReference>
<sequence>MKIHIAATQGLHQNEHDAIIAMEKALPAHWVGYAGILLVDKNRKSLEFDVLIFAEDRILMVELKNFHGQIHMEDDQWIQTTPGGRKIKHGSPIDRKREHAQRIKSMFDEELRALWGNTFYEIQALVVLTGEAKVTQQSPKDKGFVLALDEFLTIANLDTYFDKMPETRAEGYFRRHPEKRPCAPGQIAIFEKWKRGGSYVQIRQRLEAGYVLSEKIPRLKGPKGFYNEFDGEHERDLEDKSQIRMWDFSKMAHVGTDMSVRVFFGLREDRTQRHIRRTDSQLGKDYLLEPKHNLQEDTLTIDMAEVYQLPRLAERLDEFLVSSPLSIEKRTLLLRALLTPLAGMHAMGVYHRDLSSKRLWWDRERNAIIISGLTSAKFPDLGHKSISDMRQDMDTTGILLPEDAFGETEVLGQAVDVFQLGVLCYQIAYGEQLTLPRDEPPQWKQPLNDPFEGKLDGFIQQSLELDASKRHTDAGAMLETLTRTLNFQNLDSNEDKARVLDALAAFNTDAMPITEYPQVETPSTDPQRQRMTFRSKTIDGQPCTVRIYLNARPNKDNHGQSQRLLHFLERCAIASNNVLSLPPLIEFGCGMMGTHVVQSYALGESLEQWMTRPNRSYEERYQLADALIRAVHNLHDLDLSHGDLKPENLLVQAEGGKLSILLLDMFDLDLDGLAPANSEYAPTTDVSATARDRYAVYMIVDEIFAACIHHGANKIRGEIRNALGDKNAVPRSLDMLRRTMIHANEPELVEATPLVIESLYFPNEQGELFEMDSGIYHLTASYTPKSNVLKLFFLGVSHKLTLNLKVDGQSLTVHRMFYDRLGTGEIVYDTRNNRKNGNRAMSVGQPFIIKKGPFVAENTELLGFIRTLHVVQHALDIKPESEEHPTVVAGDQEGYLKRLWLRLVEVERETLPTVKVIASPKELDGIVHVQINENIDSLEFAEDDVINVTMDDHETHFGQLDVAKSGNGVLVFSDDNRGNNFRLQNIREDTILTLSNSGSDVSWERRDRALSRIVASDAVMGDLTDRFMNGPRGFQPPALPIPTDEQINRYGLDESKRAAFLYLLQNPLSVLMGPPGTGKTTLLSAALDYLLNDANVRRVLVVSQSHTAVDEVANRVRELSFKRQEQSPDFKLPSIVRLGERRRVSEGMLDVHTNALQAQARTAFHRDLEVRLLALSARLKLPEAFVLESAALYRACGRELFEFTPARNEVREAQQDGVDVDNLPNDKRMIRLTTERRLDNLKNALIGRLSAFTDMPNQVLLHNKPLLAVLNMIAERHQINNPQRIERMAEVIKVAHHWYQRLATDETGYAAFAARTRQLVVGTLVGIGHGGYQLDKNAFDLVVIDEAARATFSELAIAMQSAKRVLLVGDYKQLAPSYDVSHVRQVARDLGLNEADVKRTDFERAYALNDGHMLSKQYRMAPAIGDIISHCFYDGTLATGRPPAPEWMSSLPTPWDRTVSWIDTSDSKVLETNISKGIANEVEVNLLCSLLRQLVDDEQAMLQLRQWNDADTTPAIGIITGYRKQVELLQKRLESESWAAPIRSMMKVDTIDSYQGSENRIILLSLVRHNAEQKGGFMTDNARVNVALSRAKERLLIIGAGSMWQQADACQPLARVFDYIHQQLPCQDSEYQIIRSADLTHNACTELQENDYV</sequence>
<dbReference type="GeneID" id="69537457"/>
<dbReference type="InterPro" id="IPR047187">
    <property type="entry name" value="SF1_C_Upf1"/>
</dbReference>
<dbReference type="PANTHER" id="PTHR10887:SF495">
    <property type="entry name" value="HELICASE SENATAXIN ISOFORM X1-RELATED"/>
    <property type="match status" value="1"/>
</dbReference>
<dbReference type="GO" id="GO:0004672">
    <property type="term" value="F:protein kinase activity"/>
    <property type="evidence" value="ECO:0007669"/>
    <property type="project" value="InterPro"/>
</dbReference>
<dbReference type="GO" id="GO:0004386">
    <property type="term" value="F:helicase activity"/>
    <property type="evidence" value="ECO:0007669"/>
    <property type="project" value="InterPro"/>
</dbReference>
<dbReference type="InterPro" id="IPR041679">
    <property type="entry name" value="DNA2/NAM7-like_C"/>
</dbReference>
<dbReference type="CDD" id="cd18808">
    <property type="entry name" value="SF1_C_Upf1"/>
    <property type="match status" value="1"/>
</dbReference>
<feature type="domain" description="Protein kinase" evidence="1">
    <location>
        <begin position="214"/>
        <end position="482"/>
    </location>
</feature>
<dbReference type="PROSITE" id="PS50011">
    <property type="entry name" value="PROTEIN_KINASE_DOM"/>
    <property type="match status" value="1"/>
</dbReference>
<evidence type="ECO:0000313" key="3">
    <source>
        <dbReference type="EMBL" id="ACR67609.1"/>
    </source>
</evidence>
<reference evidence="3 4" key="2">
    <citation type="journal article" date="2012" name="J. Bacteriol.">
        <title>Genome Sequence of Edwardsiella ictaluri 93-146, a Strain Associated with a Natural Channel Catfish Outbreak of Enteric Septicemia of Catfish.</title>
        <authorList>
            <person name="Williams M.L."/>
            <person name="Gillaspy A.F."/>
            <person name="Dyer D.W."/>
            <person name="Thune R.L."/>
            <person name="Waldbieser G.C."/>
            <person name="Schuster S.C."/>
            <person name="Gipson J."/>
            <person name="Zaitshik J."/>
            <person name="Landry C."/>
            <person name="Banes M.M."/>
            <person name="Lawrence M.L."/>
        </authorList>
    </citation>
    <scope>NUCLEOTIDE SEQUENCE [LARGE SCALE GENOMIC DNA]</scope>
    <source>
        <strain evidence="3 4">93-146</strain>
    </source>
</reference>
<dbReference type="InterPro" id="IPR008271">
    <property type="entry name" value="Ser/Thr_kinase_AS"/>
</dbReference>
<gene>
    <name evidence="3" type="ordered locus">NT01EI_0367</name>
</gene>
<dbReference type="Pfam" id="PF13087">
    <property type="entry name" value="AAA_12"/>
    <property type="match status" value="1"/>
</dbReference>
<dbReference type="PANTHER" id="PTHR10887">
    <property type="entry name" value="DNA2/NAM7 HELICASE FAMILY"/>
    <property type="match status" value="1"/>
</dbReference>
<reference evidence="4" key="1">
    <citation type="submission" date="2009-03" db="EMBL/GenBank/DDBJ databases">
        <title>Complete genome sequence of Edwardsiella ictaluri 93-146.</title>
        <authorList>
            <person name="Williams M.L."/>
            <person name="Gillaspy A.F."/>
            <person name="Dyer D.W."/>
            <person name="Thune R.L."/>
            <person name="Waldbieser G.C."/>
            <person name="Schuster S.C."/>
            <person name="Gipson J."/>
            <person name="Zaitshik J."/>
            <person name="Landry C."/>
            <person name="Lawrence M.L."/>
        </authorList>
    </citation>
    <scope>NUCLEOTIDE SEQUENCE [LARGE SCALE GENOMIC DNA]</scope>
    <source>
        <strain evidence="4">93-146</strain>
    </source>
</reference>
<dbReference type="KEGG" id="eic:NT01EI_0367"/>
<evidence type="ECO:0000313" key="4">
    <source>
        <dbReference type="Proteomes" id="UP000001485"/>
    </source>
</evidence>